<sequence length="281" mass="31953">MPPEYHLESFWDSRFKVEDHFEWLGDGSNTILPFLRKFLRDRKAVYRASPPRLLHIGAGTSTLSDQILAVYKEFYKEDTLKDGVMVNIDYSEVAVERGKLGIQGANDYTRWKRTDLLNWDDVLSLRRMYGSESNEGEEPFSIVVDKSTSDAISCNDSITFDSSKKSSLNLRVARTFLLCYPNKTLSYGPVDLLALHLAALVKTDGIWIVLSYSRHRFDFLITEEGPKESEGETSVAPWAYWKVEDITGIDAPSGLSKVGVFAPAVQHYVFVLRRTQTVFMV</sequence>
<accession>A0ABP1CET3</accession>
<dbReference type="Gene3D" id="3.40.50.150">
    <property type="entry name" value="Vaccinia Virus protein VP39"/>
    <property type="match status" value="1"/>
</dbReference>
<keyword evidence="5" id="KW-1185">Reference proteome</keyword>
<evidence type="ECO:0000313" key="5">
    <source>
        <dbReference type="Proteomes" id="UP001497453"/>
    </source>
</evidence>
<proteinExistence type="inferred from homology"/>
<evidence type="ECO:0000313" key="4">
    <source>
        <dbReference type="EMBL" id="CAL1694060.1"/>
    </source>
</evidence>
<dbReference type="InterPro" id="IPR051419">
    <property type="entry name" value="Lys/N-term_MeTrsfase_sf"/>
</dbReference>
<evidence type="ECO:0000256" key="2">
    <source>
        <dbReference type="ARBA" id="ARBA00022603"/>
    </source>
</evidence>
<dbReference type="Proteomes" id="UP001497453">
    <property type="component" value="Chromosome 1"/>
</dbReference>
<dbReference type="PANTHER" id="PTHR12176">
    <property type="entry name" value="SAM-DEPENDENT METHYLTRANSFERASE SUPERFAMILY PROTEIN"/>
    <property type="match status" value="1"/>
</dbReference>
<keyword evidence="3" id="KW-0808">Transferase</keyword>
<evidence type="ECO:0000256" key="1">
    <source>
        <dbReference type="ARBA" id="ARBA00008361"/>
    </source>
</evidence>
<organism evidence="4 5">
    <name type="scientific">Somion occarium</name>
    <dbReference type="NCBI Taxonomy" id="3059160"/>
    <lineage>
        <taxon>Eukaryota</taxon>
        <taxon>Fungi</taxon>
        <taxon>Dikarya</taxon>
        <taxon>Basidiomycota</taxon>
        <taxon>Agaricomycotina</taxon>
        <taxon>Agaricomycetes</taxon>
        <taxon>Polyporales</taxon>
        <taxon>Cerrenaceae</taxon>
        <taxon>Somion</taxon>
    </lineage>
</organism>
<evidence type="ECO:0000256" key="3">
    <source>
        <dbReference type="ARBA" id="ARBA00022679"/>
    </source>
</evidence>
<keyword evidence="2" id="KW-0489">Methyltransferase</keyword>
<dbReference type="PANTHER" id="PTHR12176:SF84">
    <property type="entry name" value="METHYLTRANSFERASE DOMAIN-CONTAINING PROTEIN"/>
    <property type="match status" value="1"/>
</dbReference>
<dbReference type="InterPro" id="IPR029063">
    <property type="entry name" value="SAM-dependent_MTases_sf"/>
</dbReference>
<dbReference type="EMBL" id="OZ037944">
    <property type="protein sequence ID" value="CAL1694060.1"/>
    <property type="molecule type" value="Genomic_DNA"/>
</dbReference>
<reference evidence="5" key="1">
    <citation type="submission" date="2024-04" db="EMBL/GenBank/DDBJ databases">
        <authorList>
            <person name="Shaw F."/>
            <person name="Minotto A."/>
        </authorList>
    </citation>
    <scope>NUCLEOTIDE SEQUENCE [LARGE SCALE GENOMIC DNA]</scope>
</reference>
<comment type="similarity">
    <text evidence="1">Belongs to the methyltransferase superfamily.</text>
</comment>
<name>A0ABP1CET3_9APHY</name>
<gene>
    <name evidence="4" type="ORF">GFSPODELE1_LOCUS136</name>
</gene>
<protein>
    <submittedName>
        <fullName evidence="4">Uncharacterized protein</fullName>
    </submittedName>
</protein>
<dbReference type="SUPFAM" id="SSF53335">
    <property type="entry name" value="S-adenosyl-L-methionine-dependent methyltransferases"/>
    <property type="match status" value="1"/>
</dbReference>